<dbReference type="Gene3D" id="1.20.1600.10">
    <property type="entry name" value="Outer membrane efflux proteins (OEP)"/>
    <property type="match status" value="1"/>
</dbReference>
<evidence type="ECO:0000313" key="4">
    <source>
        <dbReference type="Proteomes" id="UP000054683"/>
    </source>
</evidence>
<proteinExistence type="inferred from homology"/>
<comment type="similarity">
    <text evidence="1">Belongs to the outer membrane factor (OMF) (TC 1.B.17) family.</text>
</comment>
<dbReference type="InterPro" id="IPR010131">
    <property type="entry name" value="MdtP/NodT-like"/>
</dbReference>
<evidence type="ECO:0000256" key="1">
    <source>
        <dbReference type="ARBA" id="ARBA00007613"/>
    </source>
</evidence>
<gene>
    <name evidence="3" type="ORF">AWB69_03350</name>
</gene>
<dbReference type="RefSeq" id="WP_082913434.1">
    <property type="nucleotide sequence ID" value="NZ_FCOK02000020.1"/>
</dbReference>
<reference evidence="3 4" key="1">
    <citation type="submission" date="2016-01" db="EMBL/GenBank/DDBJ databases">
        <authorList>
            <person name="Oliw E.H."/>
        </authorList>
    </citation>
    <scope>NUCLEOTIDE SEQUENCE [LARGE SCALE GENOMIC DNA]</scope>
    <source>
        <strain evidence="3">LMG 27134</strain>
    </source>
</reference>
<sequence length="470" mass="51334">MPALSAIPSLYLCQLVCASTCAALLAGCTSYHREPLATRDTSTTLTTLSRVQIDPATMPLPSLAAHRFDPSDGLDIEEVAMLAVANNPDLKLARDDVGIARAQAFSAGLLPDPQLAVSSDYPGMEGATRAFNYGLTMDVLAIFTRGPNKQSADATVAKTDLGLLWQEWQVVAQAKQLFIKARFQEDTLPLLAQQRDLSRTRYERMAAAQREGNLTEDTLTAALTSYSDARKLYTDAERAAEQTHHDLNQLLGLSPDVQLQLVGEPEDTSLDNTTVDSALAALPRRRPDLLALQAGYEAQEQKYRAAVMSQFPSLTVGFDRQRDTSNIYTSGFQINLSLPIFNRNRGNIAIEQSTRQRLRDEYQNRLNQAFADVAHLRADDAILSRQLEQTEAALPGTQRAARDAAAAFAEHNLTLGAYTDAMSAALTKRVDIATLRESRAEQRVGLQALLGSVIPDAFSSDLTLTEAHAK</sequence>
<feature type="signal peptide" evidence="2">
    <location>
        <begin position="1"/>
        <end position="18"/>
    </location>
</feature>
<protein>
    <submittedName>
        <fullName evidence="3">Outer membrane efflux protein</fullName>
    </submittedName>
</protein>
<name>A0A158GVP5_9BURK</name>
<dbReference type="PANTHER" id="PTHR30203">
    <property type="entry name" value="OUTER MEMBRANE CATION EFFLUX PROTEIN"/>
    <property type="match status" value="1"/>
</dbReference>
<evidence type="ECO:0000256" key="2">
    <source>
        <dbReference type="SAM" id="SignalP"/>
    </source>
</evidence>
<dbReference type="Pfam" id="PF02321">
    <property type="entry name" value="OEP"/>
    <property type="match status" value="1"/>
</dbReference>
<dbReference type="Proteomes" id="UP000054683">
    <property type="component" value="Unassembled WGS sequence"/>
</dbReference>
<dbReference type="SUPFAM" id="SSF56954">
    <property type="entry name" value="Outer membrane efflux proteins (OEP)"/>
    <property type="match status" value="1"/>
</dbReference>
<evidence type="ECO:0000313" key="3">
    <source>
        <dbReference type="EMBL" id="SAL35679.1"/>
    </source>
</evidence>
<dbReference type="GO" id="GO:0015562">
    <property type="term" value="F:efflux transmembrane transporter activity"/>
    <property type="evidence" value="ECO:0007669"/>
    <property type="project" value="InterPro"/>
</dbReference>
<organism evidence="3 4">
    <name type="scientific">Caballeronia udeis</name>
    <dbReference type="NCBI Taxonomy" id="1232866"/>
    <lineage>
        <taxon>Bacteria</taxon>
        <taxon>Pseudomonadati</taxon>
        <taxon>Pseudomonadota</taxon>
        <taxon>Betaproteobacteria</taxon>
        <taxon>Burkholderiales</taxon>
        <taxon>Burkholderiaceae</taxon>
        <taxon>Caballeronia</taxon>
    </lineage>
</organism>
<dbReference type="EMBL" id="FCOK02000020">
    <property type="protein sequence ID" value="SAL35679.1"/>
    <property type="molecule type" value="Genomic_DNA"/>
</dbReference>
<keyword evidence="2" id="KW-0732">Signal</keyword>
<dbReference type="AlphaFoldDB" id="A0A158GVP5"/>
<dbReference type="InterPro" id="IPR003423">
    <property type="entry name" value="OMP_efflux"/>
</dbReference>
<accession>A0A158GVP5</accession>
<feature type="chain" id="PRO_5008501707" evidence="2">
    <location>
        <begin position="19"/>
        <end position="470"/>
    </location>
</feature>